<comment type="caution">
    <text evidence="3">The sequence shown here is derived from an EMBL/GenBank/DDBJ whole genome shotgun (WGS) entry which is preliminary data.</text>
</comment>
<dbReference type="Pfam" id="PF01814">
    <property type="entry name" value="Hemerythrin"/>
    <property type="match status" value="1"/>
</dbReference>
<feature type="region of interest" description="Disordered" evidence="1">
    <location>
        <begin position="1"/>
        <end position="63"/>
    </location>
</feature>
<evidence type="ECO:0000259" key="2">
    <source>
        <dbReference type="Pfam" id="PF01814"/>
    </source>
</evidence>
<accession>A0A7K1V7I6</accession>
<dbReference type="Gene3D" id="1.20.120.520">
    <property type="entry name" value="nmb1532 protein domain like"/>
    <property type="match status" value="1"/>
</dbReference>
<evidence type="ECO:0000313" key="4">
    <source>
        <dbReference type="Proteomes" id="UP000466794"/>
    </source>
</evidence>
<dbReference type="AlphaFoldDB" id="A0A7K1V7I6"/>
<dbReference type="EMBL" id="WRPP01000010">
    <property type="protein sequence ID" value="MVU82613.1"/>
    <property type="molecule type" value="Genomic_DNA"/>
</dbReference>
<keyword evidence="4" id="KW-1185">Reference proteome</keyword>
<feature type="compositionally biased region" description="Basic and acidic residues" evidence="1">
    <location>
        <begin position="35"/>
        <end position="50"/>
    </location>
</feature>
<dbReference type="PANTHER" id="PTHR35585">
    <property type="entry name" value="HHE DOMAIN PROTEIN (AFU_ORTHOLOGUE AFUA_4G00730)"/>
    <property type="match status" value="1"/>
</dbReference>
<sequence>MADTGNPGQFGNRPDTVEQASKGGKASTGSFGDKNAADPRRAGAHSHDNAPGRAQPQSINDALELLLRQHEQIKALFGETLDASEPKDREAKFRQLRRLLAVHETAEEQIIHPRARKEIEDGSTVVDARLSEEHEAKQQLAELESFDIDSPEFEKKLAQLREDVLAHAEHEEQEEFSQLRGELEPRQLQAMRRAVEIAESLAPTRPHPGVESVEANLLAGPFAAMLDRARDAITKPQGA</sequence>
<dbReference type="InterPro" id="IPR012312">
    <property type="entry name" value="Hemerythrin-like"/>
</dbReference>
<proteinExistence type="predicted"/>
<evidence type="ECO:0000256" key="1">
    <source>
        <dbReference type="SAM" id="MobiDB-lite"/>
    </source>
</evidence>
<protein>
    <submittedName>
        <fullName evidence="3">Hemerythrin domain-containing protein</fullName>
    </submittedName>
</protein>
<gene>
    <name evidence="3" type="ORF">GPX89_35950</name>
</gene>
<evidence type="ECO:0000313" key="3">
    <source>
        <dbReference type="EMBL" id="MVU82613.1"/>
    </source>
</evidence>
<reference evidence="3 4" key="1">
    <citation type="submission" date="2019-12" db="EMBL/GenBank/DDBJ databases">
        <title>Nocardia sp. nov. ET3-3 isolated from soil.</title>
        <authorList>
            <person name="Kanchanasin P."/>
            <person name="Tanasupawat S."/>
            <person name="Yuki M."/>
            <person name="Kudo T."/>
        </authorList>
    </citation>
    <scope>NUCLEOTIDE SEQUENCE [LARGE SCALE GENOMIC DNA]</scope>
    <source>
        <strain evidence="3 4">ET3-3</strain>
    </source>
</reference>
<dbReference type="Proteomes" id="UP000466794">
    <property type="component" value="Unassembled WGS sequence"/>
</dbReference>
<name>A0A7K1V7I6_9NOCA</name>
<organism evidence="3 4">
    <name type="scientific">Nocardia terrae</name>
    <dbReference type="NCBI Taxonomy" id="2675851"/>
    <lineage>
        <taxon>Bacteria</taxon>
        <taxon>Bacillati</taxon>
        <taxon>Actinomycetota</taxon>
        <taxon>Actinomycetes</taxon>
        <taxon>Mycobacteriales</taxon>
        <taxon>Nocardiaceae</taxon>
        <taxon>Nocardia</taxon>
    </lineage>
</organism>
<dbReference type="PANTHER" id="PTHR35585:SF1">
    <property type="entry name" value="HHE DOMAIN PROTEIN (AFU_ORTHOLOGUE AFUA_4G00730)"/>
    <property type="match status" value="1"/>
</dbReference>
<feature type="domain" description="Hemerythrin-like" evidence="2">
    <location>
        <begin position="62"/>
        <end position="178"/>
    </location>
</feature>